<dbReference type="Proteomes" id="UP000005446">
    <property type="component" value="Unassembled WGS sequence"/>
</dbReference>
<proteinExistence type="predicted"/>
<evidence type="ECO:0000313" key="2">
    <source>
        <dbReference type="Proteomes" id="UP000005446"/>
    </source>
</evidence>
<comment type="caution">
    <text evidence="1">The sequence shown here is derived from an EMBL/GenBank/DDBJ whole genome shotgun (WGS) entry which is preliminary data.</text>
</comment>
<dbReference type="AlphaFoldDB" id="H0EXU0"/>
<sequence>MAKKHPVLSFFCGLKTNDTREEEVSGTLGILRSLNAQLQAIDLEFLADRKF</sequence>
<dbReference type="InParanoid" id="H0EXU0"/>
<organism evidence="1 2">
    <name type="scientific">Glarea lozoyensis (strain ATCC 74030 / MF5533)</name>
    <dbReference type="NCBI Taxonomy" id="1104152"/>
    <lineage>
        <taxon>Eukaryota</taxon>
        <taxon>Fungi</taxon>
        <taxon>Dikarya</taxon>
        <taxon>Ascomycota</taxon>
        <taxon>Pezizomycotina</taxon>
        <taxon>Leotiomycetes</taxon>
        <taxon>Helotiales</taxon>
        <taxon>Helotiaceae</taxon>
        <taxon>Glarea</taxon>
    </lineage>
</organism>
<dbReference type="EMBL" id="AGUE01000230">
    <property type="protein sequence ID" value="EHK96650.1"/>
    <property type="molecule type" value="Genomic_DNA"/>
</dbReference>
<reference evidence="1 2" key="1">
    <citation type="journal article" date="2012" name="Eukaryot. Cell">
        <title>Genome sequence of the fungus Glarea lozoyensis: the first genome sequence of a species from the Helotiaceae family.</title>
        <authorList>
            <person name="Youssar L."/>
            <person name="Gruening B.A."/>
            <person name="Erxleben A."/>
            <person name="Guenther S."/>
            <person name="Huettel W."/>
        </authorList>
    </citation>
    <scope>NUCLEOTIDE SEQUENCE [LARGE SCALE GENOMIC DNA]</scope>
    <source>
        <strain evidence="2">ATCC 74030 / MF5533</strain>
    </source>
</reference>
<evidence type="ECO:0000313" key="1">
    <source>
        <dbReference type="EMBL" id="EHK96650.1"/>
    </source>
</evidence>
<protein>
    <submittedName>
        <fullName evidence="1">Uncharacterized protein</fullName>
    </submittedName>
</protein>
<gene>
    <name evidence="1" type="ORF">M7I_7630</name>
</gene>
<dbReference type="HOGENOM" id="CLU_3106542_0_0_1"/>
<keyword evidence="2" id="KW-1185">Reference proteome</keyword>
<name>H0EXU0_GLAL7</name>
<dbReference type="OrthoDB" id="5419927at2759"/>
<accession>H0EXU0</accession>